<dbReference type="AlphaFoldDB" id="A0A2P1CYZ9"/>
<comment type="cofactor">
    <cofactor evidence="3">
        <name>Mg(2+)</name>
        <dbReference type="ChEBI" id="CHEBI:18420"/>
    </cofactor>
</comment>
<dbReference type="SMART" id="SM01329">
    <property type="entry name" value="Iso_dh"/>
    <property type="match status" value="1"/>
</dbReference>
<evidence type="ECO:0000259" key="18">
    <source>
        <dbReference type="SMART" id="SM01329"/>
    </source>
</evidence>
<evidence type="ECO:0000256" key="14">
    <source>
        <dbReference type="ARBA" id="ARBA00023027"/>
    </source>
</evidence>
<dbReference type="GO" id="GO:0051287">
    <property type="term" value="F:NAD binding"/>
    <property type="evidence" value="ECO:0007669"/>
    <property type="project" value="InterPro"/>
</dbReference>
<evidence type="ECO:0000256" key="5">
    <source>
        <dbReference type="ARBA" id="ARBA00008319"/>
    </source>
</evidence>
<evidence type="ECO:0000256" key="1">
    <source>
        <dbReference type="ARBA" id="ARBA00000624"/>
    </source>
</evidence>
<comment type="catalytic activity">
    <reaction evidence="1">
        <text>(2R,3S)-3-isopropylmalate + NAD(+) = 4-methyl-2-oxopentanoate + CO2 + NADH</text>
        <dbReference type="Rhea" id="RHEA:32271"/>
        <dbReference type="ChEBI" id="CHEBI:16526"/>
        <dbReference type="ChEBI" id="CHEBI:17865"/>
        <dbReference type="ChEBI" id="CHEBI:35121"/>
        <dbReference type="ChEBI" id="CHEBI:57540"/>
        <dbReference type="ChEBI" id="CHEBI:57945"/>
        <dbReference type="EC" id="1.1.1.85"/>
    </reaction>
</comment>
<dbReference type="Gene3D" id="3.40.718.10">
    <property type="entry name" value="Isopropylmalate Dehydrogenase"/>
    <property type="match status" value="1"/>
</dbReference>
<accession>A0A2P1CYZ9</accession>
<evidence type="ECO:0000256" key="9">
    <source>
        <dbReference type="ARBA" id="ARBA00022430"/>
    </source>
</evidence>
<dbReference type="InterPro" id="IPR019818">
    <property type="entry name" value="IsoCit/isopropylmalate_DH_CS"/>
</dbReference>
<evidence type="ECO:0000256" key="7">
    <source>
        <dbReference type="ARBA" id="ARBA00013101"/>
    </source>
</evidence>
<keyword evidence="12" id="KW-0460">Magnesium</keyword>
<reference evidence="19" key="2">
    <citation type="submission" date="2018-04" db="EMBL/GenBank/DDBJ databases">
        <authorList>
            <person name="Go L.Y."/>
            <person name="Mitchell J.A."/>
        </authorList>
    </citation>
    <scope>NUCLEOTIDE SEQUENCE</scope>
    <source>
        <strain evidence="19">309</strain>
    </source>
</reference>
<reference evidence="19" key="1">
    <citation type="journal article" date="2017" name="ACS Chem. Biol.">
        <title>Simultaneous Production of Anabaenopeptins and Namalides by the Cyanobacterium Nostoc sp. CENA543.</title>
        <authorList>
            <person name="Shishido T.K."/>
            <person name="Jokela J."/>
            <person name="Fewer D.P."/>
            <person name="Wahlsten M."/>
            <person name="Fiore M.F."/>
            <person name="Sivonen K."/>
        </authorList>
    </citation>
    <scope>NUCLEOTIDE SEQUENCE</scope>
    <source>
        <strain evidence="19">309</strain>
    </source>
</reference>
<keyword evidence="15" id="KW-0100">Branched-chain amino acid biosynthesis</keyword>
<dbReference type="GO" id="GO:0003862">
    <property type="term" value="F:3-isopropylmalate dehydrogenase activity"/>
    <property type="evidence" value="ECO:0007669"/>
    <property type="project" value="UniProtKB-EC"/>
</dbReference>
<keyword evidence="14" id="KW-0520">NAD</keyword>
<dbReference type="EC" id="1.1.1.85" evidence="7"/>
<protein>
    <recommendedName>
        <fullName evidence="8">3-isopropylmalate dehydrogenase</fullName>
        <ecNumber evidence="7">1.1.1.85</ecNumber>
    </recommendedName>
    <alternativeName>
        <fullName evidence="17">3-IPM-DH</fullName>
    </alternativeName>
    <alternativeName>
        <fullName evidence="16">Beta-IPM dehydrogenase</fullName>
    </alternativeName>
</protein>
<dbReference type="GO" id="GO:0005829">
    <property type="term" value="C:cytosol"/>
    <property type="evidence" value="ECO:0007669"/>
    <property type="project" value="TreeGrafter"/>
</dbReference>
<keyword evidence="11" id="KW-0479">Metal-binding</keyword>
<evidence type="ECO:0000256" key="4">
    <source>
        <dbReference type="ARBA" id="ARBA00004762"/>
    </source>
</evidence>
<dbReference type="GO" id="GO:0000287">
    <property type="term" value="F:magnesium ion binding"/>
    <property type="evidence" value="ECO:0007669"/>
    <property type="project" value="InterPro"/>
</dbReference>
<dbReference type="SUPFAM" id="SSF53659">
    <property type="entry name" value="Isocitrate/Isopropylmalate dehydrogenase-like"/>
    <property type="match status" value="1"/>
</dbReference>
<dbReference type="PROSITE" id="PS00470">
    <property type="entry name" value="IDH_IMDH"/>
    <property type="match status" value="1"/>
</dbReference>
<dbReference type="GO" id="GO:0009098">
    <property type="term" value="P:L-leucine biosynthetic process"/>
    <property type="evidence" value="ECO:0007669"/>
    <property type="project" value="UniProtKB-UniPathway"/>
</dbReference>
<proteinExistence type="inferred from homology"/>
<dbReference type="PANTHER" id="PTHR42979:SF1">
    <property type="entry name" value="3-ISOPROPYLMALATE DEHYDROGENASE"/>
    <property type="match status" value="1"/>
</dbReference>
<evidence type="ECO:0000256" key="8">
    <source>
        <dbReference type="ARBA" id="ARBA00019276"/>
    </source>
</evidence>
<evidence type="ECO:0000256" key="11">
    <source>
        <dbReference type="ARBA" id="ARBA00022723"/>
    </source>
</evidence>
<evidence type="ECO:0000256" key="13">
    <source>
        <dbReference type="ARBA" id="ARBA00023002"/>
    </source>
</evidence>
<dbReference type="InterPro" id="IPR024084">
    <property type="entry name" value="IsoPropMal-DH-like_dom"/>
</dbReference>
<evidence type="ECO:0000256" key="6">
    <source>
        <dbReference type="ARBA" id="ARBA00011738"/>
    </source>
</evidence>
<evidence type="ECO:0000256" key="17">
    <source>
        <dbReference type="ARBA" id="ARBA00033138"/>
    </source>
</evidence>
<evidence type="ECO:0000256" key="2">
    <source>
        <dbReference type="ARBA" id="ARBA00001936"/>
    </source>
</evidence>
<feature type="domain" description="Isopropylmalate dehydrogenase-like" evidence="18">
    <location>
        <begin position="69"/>
        <end position="402"/>
    </location>
</feature>
<comment type="similarity">
    <text evidence="5">Belongs to the isocitrate and isopropylmalate dehydrogenases family. LeuB type 1 subfamily.</text>
</comment>
<evidence type="ECO:0000256" key="10">
    <source>
        <dbReference type="ARBA" id="ARBA00022605"/>
    </source>
</evidence>
<dbReference type="InterPro" id="IPR004429">
    <property type="entry name" value="Isopropylmalate_DH"/>
</dbReference>
<dbReference type="Pfam" id="PF00180">
    <property type="entry name" value="Iso_dh"/>
    <property type="match status" value="1"/>
</dbReference>
<evidence type="ECO:0000256" key="12">
    <source>
        <dbReference type="ARBA" id="ARBA00022842"/>
    </source>
</evidence>
<dbReference type="PANTHER" id="PTHR42979">
    <property type="entry name" value="3-ISOPROPYLMALATE DEHYDROGENASE"/>
    <property type="match status" value="1"/>
</dbReference>
<organism evidence="19">
    <name type="scientific">Nodularia spumigena 309</name>
    <dbReference type="NCBI Taxonomy" id="2027345"/>
    <lineage>
        <taxon>Bacteria</taxon>
        <taxon>Bacillati</taxon>
        <taxon>Cyanobacteriota</taxon>
        <taxon>Cyanophyceae</taxon>
        <taxon>Nostocales</taxon>
        <taxon>Nodulariaceae</taxon>
        <taxon>Nodularia</taxon>
    </lineage>
</organism>
<comment type="cofactor">
    <cofactor evidence="2">
        <name>Mn(2+)</name>
        <dbReference type="ChEBI" id="CHEBI:29035"/>
    </cofactor>
</comment>
<comment type="pathway">
    <text evidence="4">Amino-acid biosynthesis; L-leucine biosynthesis; L-leucine from 3-methyl-2-oxobutanoate: step 3/4.</text>
</comment>
<name>A0A2P1CYZ9_NODSP</name>
<sequence>MLVFAVFAKNYQGSYFGYSIDTLHTNFIKYDISSLVTEGEFRFDNFRLDESSSIKKYGTMRSSSNQSYRIVAIPGEGIGPEVVAASLQLLQQVAKLEGFTLQVDYGWLGTTALEKFGTYFPQATAELCNGSDGIVFGAVTQGGLLELRKHYDFFCNLRPIRIVDSLVNKSSLRPEKIKGLDILVIRELVSGIYFGSAGRASDEKGAYGYHTMLYYDHEIRRLARQALQKAQQRRGKLTVAHKENALPNLPWTRLVQEEAAQFPDVIVEPMLVDNLAMQMVMNPQRFDVILASNLFGDILSDIGGALVGSLGLLGSASLNADGFGLYEAIHGTAPDIAGKGIANPLGTIGACVLMLEQWGEKRAAQIIMVAQDRVLEQGYRTADLSPQGSEILVNTEQLIQLLLTEIYNLQNTEIGVLHEFYK</sequence>
<comment type="subunit">
    <text evidence="6">Homodimer.</text>
</comment>
<keyword evidence="9" id="KW-0432">Leucine biosynthesis</keyword>
<keyword evidence="13" id="KW-0560">Oxidoreductase</keyword>
<evidence type="ECO:0000256" key="16">
    <source>
        <dbReference type="ARBA" id="ARBA00030010"/>
    </source>
</evidence>
<keyword evidence="10" id="KW-0028">Amino-acid biosynthesis</keyword>
<evidence type="ECO:0000313" key="19">
    <source>
        <dbReference type="EMBL" id="AVK43268.1"/>
    </source>
</evidence>
<dbReference type="EMBL" id="MF741686">
    <property type="protein sequence ID" value="AVK43268.1"/>
    <property type="molecule type" value="Genomic_DNA"/>
</dbReference>
<evidence type="ECO:0000256" key="3">
    <source>
        <dbReference type="ARBA" id="ARBA00001946"/>
    </source>
</evidence>
<dbReference type="UniPathway" id="UPA00048">
    <property type="reaction ID" value="UER00072"/>
</dbReference>
<evidence type="ECO:0000256" key="15">
    <source>
        <dbReference type="ARBA" id="ARBA00023304"/>
    </source>
</evidence>